<dbReference type="AlphaFoldDB" id="A0A0C2T8G2"/>
<dbReference type="Proteomes" id="UP000054549">
    <property type="component" value="Unassembled WGS sequence"/>
</dbReference>
<evidence type="ECO:0000313" key="2">
    <source>
        <dbReference type="Proteomes" id="UP000054549"/>
    </source>
</evidence>
<keyword evidence="2" id="KW-1185">Reference proteome</keyword>
<organism evidence="1 2">
    <name type="scientific">Amanita muscaria (strain Koide BX008)</name>
    <dbReference type="NCBI Taxonomy" id="946122"/>
    <lineage>
        <taxon>Eukaryota</taxon>
        <taxon>Fungi</taxon>
        <taxon>Dikarya</taxon>
        <taxon>Basidiomycota</taxon>
        <taxon>Agaricomycotina</taxon>
        <taxon>Agaricomycetes</taxon>
        <taxon>Agaricomycetidae</taxon>
        <taxon>Agaricales</taxon>
        <taxon>Pluteineae</taxon>
        <taxon>Amanitaceae</taxon>
        <taxon>Amanita</taxon>
    </lineage>
</organism>
<protein>
    <submittedName>
        <fullName evidence="1">Uncharacterized protein</fullName>
    </submittedName>
</protein>
<reference evidence="1 2" key="1">
    <citation type="submission" date="2014-04" db="EMBL/GenBank/DDBJ databases">
        <title>Evolutionary Origins and Diversification of the Mycorrhizal Mutualists.</title>
        <authorList>
            <consortium name="DOE Joint Genome Institute"/>
            <consortium name="Mycorrhizal Genomics Consortium"/>
            <person name="Kohler A."/>
            <person name="Kuo A."/>
            <person name="Nagy L.G."/>
            <person name="Floudas D."/>
            <person name="Copeland A."/>
            <person name="Barry K.W."/>
            <person name="Cichocki N."/>
            <person name="Veneault-Fourrey C."/>
            <person name="LaButti K."/>
            <person name="Lindquist E.A."/>
            <person name="Lipzen A."/>
            <person name="Lundell T."/>
            <person name="Morin E."/>
            <person name="Murat C."/>
            <person name="Riley R."/>
            <person name="Ohm R."/>
            <person name="Sun H."/>
            <person name="Tunlid A."/>
            <person name="Henrissat B."/>
            <person name="Grigoriev I.V."/>
            <person name="Hibbett D.S."/>
            <person name="Martin F."/>
        </authorList>
    </citation>
    <scope>NUCLEOTIDE SEQUENCE [LARGE SCALE GENOMIC DNA]</scope>
    <source>
        <strain evidence="1 2">Koide BX008</strain>
    </source>
</reference>
<dbReference type="HOGENOM" id="CLU_2557821_0_0_1"/>
<dbReference type="InParanoid" id="A0A0C2T8G2"/>
<gene>
    <name evidence="1" type="ORF">M378DRAFT_165194</name>
</gene>
<name>A0A0C2T8G2_AMAMK</name>
<proteinExistence type="predicted"/>
<dbReference type="EMBL" id="KN818265">
    <property type="protein sequence ID" value="KIL62914.1"/>
    <property type="molecule type" value="Genomic_DNA"/>
</dbReference>
<evidence type="ECO:0000313" key="1">
    <source>
        <dbReference type="EMBL" id="KIL62914.1"/>
    </source>
</evidence>
<accession>A0A0C2T8G2</accession>
<sequence>MEGACSSLPLMGRLRRIVGHTVWRGVIPRTPAWYGEPQFSGGGNGFGEKVAGLVEVEVGRGCERSRDHELWRRSRQRWKVRL</sequence>